<dbReference type="Pfam" id="PF01569">
    <property type="entry name" value="PAP2"/>
    <property type="match status" value="1"/>
</dbReference>
<name>A0ABR7GG36_9FIRM</name>
<evidence type="ECO:0000259" key="2">
    <source>
        <dbReference type="SMART" id="SM00014"/>
    </source>
</evidence>
<feature type="transmembrane region" description="Helical" evidence="1">
    <location>
        <begin position="28"/>
        <end position="52"/>
    </location>
</feature>
<proteinExistence type="predicted"/>
<feature type="transmembrane region" description="Helical" evidence="1">
    <location>
        <begin position="155"/>
        <end position="177"/>
    </location>
</feature>
<feature type="transmembrane region" description="Helical" evidence="1">
    <location>
        <begin position="130"/>
        <end position="149"/>
    </location>
</feature>
<dbReference type="SMART" id="SM00014">
    <property type="entry name" value="acidPPc"/>
    <property type="match status" value="1"/>
</dbReference>
<feature type="transmembrane region" description="Helical" evidence="1">
    <location>
        <begin position="58"/>
        <end position="77"/>
    </location>
</feature>
<keyword evidence="4" id="KW-1185">Reference proteome</keyword>
<evidence type="ECO:0000313" key="4">
    <source>
        <dbReference type="Proteomes" id="UP000643810"/>
    </source>
</evidence>
<organism evidence="3 4">
    <name type="scientific">Roseburia lenta</name>
    <dbReference type="NCBI Taxonomy" id="2763061"/>
    <lineage>
        <taxon>Bacteria</taxon>
        <taxon>Bacillati</taxon>
        <taxon>Bacillota</taxon>
        <taxon>Clostridia</taxon>
        <taxon>Lachnospirales</taxon>
        <taxon>Lachnospiraceae</taxon>
        <taxon>Roseburia</taxon>
    </lineage>
</organism>
<feature type="domain" description="Phosphatidic acid phosphatase type 2/haloperoxidase" evidence="2">
    <location>
        <begin position="59"/>
        <end position="170"/>
    </location>
</feature>
<reference evidence="3 4" key="1">
    <citation type="submission" date="2020-08" db="EMBL/GenBank/DDBJ databases">
        <title>Genome public.</title>
        <authorList>
            <person name="Liu C."/>
            <person name="Sun Q."/>
        </authorList>
    </citation>
    <scope>NUCLEOTIDE SEQUENCE [LARGE SCALE GENOMIC DNA]</scope>
    <source>
        <strain evidence="3 4">NSJ-9</strain>
    </source>
</reference>
<accession>A0ABR7GG36</accession>
<dbReference type="InterPro" id="IPR000326">
    <property type="entry name" value="PAP2/HPO"/>
</dbReference>
<dbReference type="InterPro" id="IPR036938">
    <property type="entry name" value="PAP2/HPO_sf"/>
</dbReference>
<dbReference type="Proteomes" id="UP000643810">
    <property type="component" value="Unassembled WGS sequence"/>
</dbReference>
<evidence type="ECO:0000256" key="1">
    <source>
        <dbReference type="SAM" id="Phobius"/>
    </source>
</evidence>
<keyword evidence="1" id="KW-1133">Transmembrane helix</keyword>
<evidence type="ECO:0000313" key="3">
    <source>
        <dbReference type="EMBL" id="MBC5686417.1"/>
    </source>
</evidence>
<dbReference type="PANTHER" id="PTHR14969:SF13">
    <property type="entry name" value="AT30094P"/>
    <property type="match status" value="1"/>
</dbReference>
<gene>
    <name evidence="3" type="ORF">H8R94_07345</name>
</gene>
<comment type="caution">
    <text evidence="3">The sequence shown here is derived from an EMBL/GenBank/DDBJ whole genome shotgun (WGS) entry which is preliminary data.</text>
</comment>
<dbReference type="PANTHER" id="PTHR14969">
    <property type="entry name" value="SPHINGOSINE-1-PHOSPHATE PHOSPHOHYDROLASE"/>
    <property type="match status" value="1"/>
</dbReference>
<dbReference type="SUPFAM" id="SSF48317">
    <property type="entry name" value="Acid phosphatase/Vanadium-dependent haloperoxidase"/>
    <property type="match status" value="1"/>
</dbReference>
<dbReference type="EMBL" id="JACOPG010000002">
    <property type="protein sequence ID" value="MBC5686417.1"/>
    <property type="molecule type" value="Genomic_DNA"/>
</dbReference>
<keyword evidence="1" id="KW-0812">Transmembrane</keyword>
<dbReference type="Gene3D" id="1.20.144.10">
    <property type="entry name" value="Phosphatidic acid phosphatase type 2/haloperoxidase"/>
    <property type="match status" value="2"/>
</dbReference>
<protein>
    <submittedName>
        <fullName evidence="3">Phosphatase PAP2 family protein</fullName>
    </submittedName>
</protein>
<keyword evidence="1" id="KW-0472">Membrane</keyword>
<sequence>MGNVFYFDWEFDLLYWFQGLHNPVLDKIVVAITSLGNAGIFWILLTIAMLIFCKDKKVVWTSALALLFSLLVINVFLKNTVMRARPCWIDDSVTLLVKNPKDYSFPSGHSSASFASAVSIVQYARYRKQGIAAVVLAALIAISRMYVFVHFPTDVLTGTILGIIEAILAGITVRFIYRKMEEKKTKIA</sequence>